<organism evidence="2 3">
    <name type="scientific">Syncephalis pseudoplumigaleata</name>
    <dbReference type="NCBI Taxonomy" id="1712513"/>
    <lineage>
        <taxon>Eukaryota</taxon>
        <taxon>Fungi</taxon>
        <taxon>Fungi incertae sedis</taxon>
        <taxon>Zoopagomycota</taxon>
        <taxon>Zoopagomycotina</taxon>
        <taxon>Zoopagomycetes</taxon>
        <taxon>Zoopagales</taxon>
        <taxon>Piptocephalidaceae</taxon>
        <taxon>Syncephalis</taxon>
    </lineage>
</organism>
<dbReference type="Proteomes" id="UP000278143">
    <property type="component" value="Unassembled WGS sequence"/>
</dbReference>
<feature type="compositionally biased region" description="Basic residues" evidence="1">
    <location>
        <begin position="156"/>
        <end position="165"/>
    </location>
</feature>
<proteinExistence type="predicted"/>
<feature type="compositionally biased region" description="Acidic residues" evidence="1">
    <location>
        <begin position="210"/>
        <end position="225"/>
    </location>
</feature>
<reference evidence="3" key="1">
    <citation type="journal article" date="2018" name="Nat. Microbiol.">
        <title>Leveraging single-cell genomics to expand the fungal tree of life.</title>
        <authorList>
            <person name="Ahrendt S.R."/>
            <person name="Quandt C.A."/>
            <person name="Ciobanu D."/>
            <person name="Clum A."/>
            <person name="Salamov A."/>
            <person name="Andreopoulos B."/>
            <person name="Cheng J.F."/>
            <person name="Woyke T."/>
            <person name="Pelin A."/>
            <person name="Henrissat B."/>
            <person name="Reynolds N.K."/>
            <person name="Benny G.L."/>
            <person name="Smith M.E."/>
            <person name="James T.Y."/>
            <person name="Grigoriev I.V."/>
        </authorList>
    </citation>
    <scope>NUCLEOTIDE SEQUENCE [LARGE SCALE GENOMIC DNA]</scope>
    <source>
        <strain evidence="3">Benny S71-1</strain>
    </source>
</reference>
<evidence type="ECO:0000313" key="3">
    <source>
        <dbReference type="Proteomes" id="UP000278143"/>
    </source>
</evidence>
<dbReference type="AlphaFoldDB" id="A0A4P9Z2A5"/>
<accession>A0A4P9Z2A5</accession>
<evidence type="ECO:0000256" key="1">
    <source>
        <dbReference type="SAM" id="MobiDB-lite"/>
    </source>
</evidence>
<evidence type="ECO:0000313" key="2">
    <source>
        <dbReference type="EMBL" id="RKP26643.1"/>
    </source>
</evidence>
<gene>
    <name evidence="2" type="ORF">SYNPS1DRAFT_27676</name>
</gene>
<keyword evidence="3" id="KW-1185">Reference proteome</keyword>
<name>A0A4P9Z2A5_9FUNG</name>
<protein>
    <submittedName>
        <fullName evidence="2">Uncharacterized protein</fullName>
    </submittedName>
</protein>
<sequence length="253" mass="27861">MFQQHRMGGMNHHFFDDSDTEYEEEYEAPAQQLGQPLGQQVGQIPNLLGNAQQPQVQGVKSIGKRRDHGQRINELIRGKGLDSVSLPGFTARRGRTMGGGRGGMMSDMDDYFDDDDDIMGGGGGRFGMFGKRRFDDMDDMSDFGDMSDDDSPQVTGRRKKKKKPKYNADQEWDTFSVRGIDGDVTFGINGASNGEKKPKKSPKASAHDDVDADFDPLAEDDDDDVAAGASARSAFRRGRGGGLSRLGRNRHLF</sequence>
<feature type="region of interest" description="Disordered" evidence="1">
    <location>
        <begin position="186"/>
        <end position="253"/>
    </location>
</feature>
<feature type="region of interest" description="Disordered" evidence="1">
    <location>
        <begin position="143"/>
        <end position="169"/>
    </location>
</feature>
<dbReference type="EMBL" id="KZ989369">
    <property type="protein sequence ID" value="RKP26643.1"/>
    <property type="molecule type" value="Genomic_DNA"/>
</dbReference>